<protein>
    <recommendedName>
        <fullName evidence="2 3">Peroxisomal membrane protein PEX16</fullName>
    </recommendedName>
</protein>
<dbReference type="AlphaFoldDB" id="A0AAV2SB51"/>
<dbReference type="Proteomes" id="UP001497623">
    <property type="component" value="Unassembled WGS sequence"/>
</dbReference>
<organism evidence="4 5">
    <name type="scientific">Meganyctiphanes norvegica</name>
    <name type="common">Northern krill</name>
    <name type="synonym">Thysanopoda norvegica</name>
    <dbReference type="NCBI Taxonomy" id="48144"/>
    <lineage>
        <taxon>Eukaryota</taxon>
        <taxon>Metazoa</taxon>
        <taxon>Ecdysozoa</taxon>
        <taxon>Arthropoda</taxon>
        <taxon>Crustacea</taxon>
        <taxon>Multicrustacea</taxon>
        <taxon>Malacostraca</taxon>
        <taxon>Eumalacostraca</taxon>
        <taxon>Eucarida</taxon>
        <taxon>Euphausiacea</taxon>
        <taxon>Euphausiidae</taxon>
        <taxon>Meganyctiphanes</taxon>
    </lineage>
</organism>
<accession>A0AAV2SB51</accession>
<comment type="caution">
    <text evidence="4">The sequence shown here is derived from an EMBL/GenBank/DDBJ whole genome shotgun (WGS) entry which is preliminary data.</text>
</comment>
<dbReference type="GO" id="GO:0005778">
    <property type="term" value="C:peroxisomal membrane"/>
    <property type="evidence" value="ECO:0007669"/>
    <property type="project" value="UniProtKB-SubCell"/>
</dbReference>
<evidence type="ECO:0000313" key="4">
    <source>
        <dbReference type="EMBL" id="CAL4174990.1"/>
    </source>
</evidence>
<dbReference type="EMBL" id="CAXKWB010053884">
    <property type="protein sequence ID" value="CAL4174990.1"/>
    <property type="molecule type" value="Genomic_DNA"/>
</dbReference>
<evidence type="ECO:0000256" key="3">
    <source>
        <dbReference type="RuleBase" id="RU365003"/>
    </source>
</evidence>
<evidence type="ECO:0000256" key="1">
    <source>
        <dbReference type="ARBA" id="ARBA00009505"/>
    </source>
</evidence>
<evidence type="ECO:0000313" key="5">
    <source>
        <dbReference type="Proteomes" id="UP001497623"/>
    </source>
</evidence>
<dbReference type="PANTHER" id="PTHR13299:SF0">
    <property type="entry name" value="PEROXISOMAL MEMBRANE PROTEIN PEX16"/>
    <property type="match status" value="1"/>
</dbReference>
<gene>
    <name evidence="4" type="ORF">MNOR_LOCUS34597</name>
</gene>
<evidence type="ECO:0000256" key="2">
    <source>
        <dbReference type="ARBA" id="ARBA00018577"/>
    </source>
</evidence>
<dbReference type="Pfam" id="PF08610">
    <property type="entry name" value="Pex16"/>
    <property type="match status" value="1"/>
</dbReference>
<keyword evidence="3" id="KW-0962">Peroxisome biogenesis</keyword>
<proteinExistence type="inferred from homology"/>
<name>A0AAV2SB51_MEGNR</name>
<keyword evidence="3" id="KW-0576">Peroxisome</keyword>
<dbReference type="InterPro" id="IPR013919">
    <property type="entry name" value="Pex16"/>
</dbReference>
<dbReference type="GO" id="GO:0007031">
    <property type="term" value="P:peroxisome organization"/>
    <property type="evidence" value="ECO:0007669"/>
    <property type="project" value="UniProtKB-KW"/>
</dbReference>
<sequence>MESYKNLLSLEWFDAYKKWVVKNPQGATDMEALIKWGSYFLAGRLHNSTLLSEIVYSGSRLFEMFNDFLLRGTLPQLSIGQGNRLKIILSVVEYVEVLVEVAAVQLWGEAGRWAVVIILQIVKAVGRFMLLLHQNINVVPSPPLKPLNRRMVVNARPHSHSIHGLNSGMNPEWQRLSSSGRVIRTLAGAPPMHLRTFNPPKPTNDLMENSNNKSSKLGFKNLTAEILYIMRPLSHLTSMYYFGQTSWAPWFLSLGFDLTSLHLHKGMCLSETERSEITRRQICLLYYLVRSPAFHTVTHRRIKYFLNTVGNKIPLARSICQPLLAYIPEWQKIYAYTWS</sequence>
<reference evidence="4 5" key="1">
    <citation type="submission" date="2024-05" db="EMBL/GenBank/DDBJ databases">
        <authorList>
            <person name="Wallberg A."/>
        </authorList>
    </citation>
    <scope>NUCLEOTIDE SEQUENCE [LARGE SCALE GENOMIC DNA]</scope>
</reference>
<comment type="similarity">
    <text evidence="1 3">Belongs to the peroxin-16 family.</text>
</comment>
<dbReference type="PANTHER" id="PTHR13299">
    <property type="entry name" value="PEROXISOMAL MEMBRANE PROTEIN PEX16"/>
    <property type="match status" value="1"/>
</dbReference>
<comment type="subcellular location">
    <subcellularLocation>
        <location evidence="3">Peroxisome membrane</location>
    </subcellularLocation>
</comment>
<keyword evidence="5" id="KW-1185">Reference proteome</keyword>